<evidence type="ECO:0000313" key="7">
    <source>
        <dbReference type="Proteomes" id="UP000433577"/>
    </source>
</evidence>
<dbReference type="AlphaFoldDB" id="A0A7Z2JEI9"/>
<dbReference type="InterPro" id="IPR005119">
    <property type="entry name" value="LysR_subst-bd"/>
</dbReference>
<sequence>MNQLQAMRVFVSVAEHGSFGRAAASLAMSNAVVTRYVALLEAHLETRLINRNTRSASLTEAGAAYAQGCRQVLDDLERIETHIAHGVSVPSGILRVVAHASFSLHDLTPLLQHYLAAFPKVRLSLTLLHRPVDLIEEGFDAGIVAPRQVSGGTLIRRPLVSVAPIAVAAPAYLASHVANGVANRAVNGVAEGIAAPMRPADLARHTLLAPSADIHGNEWHFERADGTRETVLIEPAYAVNNSVMLRQAALAGMGITILPANHVAADLAQGLLVRMLAGWEIREADKELSLVYPGRRHVPAKTRSFVDFTVEWFRKRDVAMPRAGYAVNSPDTALTNSMPAIIRTSGNS</sequence>
<dbReference type="InterPro" id="IPR036390">
    <property type="entry name" value="WH_DNA-bd_sf"/>
</dbReference>
<keyword evidence="3" id="KW-0238">DNA-binding</keyword>
<dbReference type="CDD" id="cd08422">
    <property type="entry name" value="PBP2_CrgA_like"/>
    <property type="match status" value="1"/>
</dbReference>
<dbReference type="KEGG" id="pacs:FAZ98_01625"/>
<dbReference type="GO" id="GO:0043565">
    <property type="term" value="F:sequence-specific DNA binding"/>
    <property type="evidence" value="ECO:0007669"/>
    <property type="project" value="TreeGrafter"/>
</dbReference>
<dbReference type="PANTHER" id="PTHR30537:SF5">
    <property type="entry name" value="HTH-TYPE TRANSCRIPTIONAL ACTIVATOR TTDR-RELATED"/>
    <property type="match status" value="1"/>
</dbReference>
<dbReference type="InterPro" id="IPR058163">
    <property type="entry name" value="LysR-type_TF_proteobact-type"/>
</dbReference>
<dbReference type="FunFam" id="1.10.10.10:FF:000001">
    <property type="entry name" value="LysR family transcriptional regulator"/>
    <property type="match status" value="1"/>
</dbReference>
<dbReference type="SUPFAM" id="SSF53850">
    <property type="entry name" value="Periplasmic binding protein-like II"/>
    <property type="match status" value="1"/>
</dbReference>
<evidence type="ECO:0000256" key="4">
    <source>
        <dbReference type="ARBA" id="ARBA00023163"/>
    </source>
</evidence>
<evidence type="ECO:0000313" key="6">
    <source>
        <dbReference type="EMBL" id="QGZ60534.1"/>
    </source>
</evidence>
<dbReference type="GO" id="GO:0003700">
    <property type="term" value="F:DNA-binding transcription factor activity"/>
    <property type="evidence" value="ECO:0007669"/>
    <property type="project" value="InterPro"/>
</dbReference>
<proteinExistence type="inferred from homology"/>
<evidence type="ECO:0000256" key="1">
    <source>
        <dbReference type="ARBA" id="ARBA00009437"/>
    </source>
</evidence>
<dbReference type="InterPro" id="IPR036388">
    <property type="entry name" value="WH-like_DNA-bd_sf"/>
</dbReference>
<dbReference type="EMBL" id="CP046913">
    <property type="protein sequence ID" value="QGZ60534.1"/>
    <property type="molecule type" value="Genomic_DNA"/>
</dbReference>
<dbReference type="Proteomes" id="UP000433577">
    <property type="component" value="Chromosome 1"/>
</dbReference>
<reference evidence="6 7" key="1">
    <citation type="submission" date="2019-12" db="EMBL/GenBank/DDBJ databases">
        <title>Paraburkholderia acidiphila 7Q-K02 sp. nov and Paraburkholderia acidisoli DHF22 sp. nov., two strains isolated from forest soil.</title>
        <authorList>
            <person name="Gao Z."/>
            <person name="Qiu L."/>
        </authorList>
    </citation>
    <scope>NUCLEOTIDE SEQUENCE [LARGE SCALE GENOMIC DNA]</scope>
    <source>
        <strain evidence="6 7">DHF22</strain>
    </source>
</reference>
<organism evidence="6 7">
    <name type="scientific">Paraburkholderia acidisoli</name>
    <dbReference type="NCBI Taxonomy" id="2571748"/>
    <lineage>
        <taxon>Bacteria</taxon>
        <taxon>Pseudomonadati</taxon>
        <taxon>Pseudomonadota</taxon>
        <taxon>Betaproteobacteria</taxon>
        <taxon>Burkholderiales</taxon>
        <taxon>Burkholderiaceae</taxon>
        <taxon>Paraburkholderia</taxon>
    </lineage>
</organism>
<dbReference type="OrthoDB" id="9080054at2"/>
<name>A0A7Z2JEI9_9BURK</name>
<dbReference type="InterPro" id="IPR000847">
    <property type="entry name" value="LysR_HTH_N"/>
</dbReference>
<dbReference type="Gene3D" id="3.40.190.290">
    <property type="match status" value="1"/>
</dbReference>
<dbReference type="PROSITE" id="PS50931">
    <property type="entry name" value="HTH_LYSR"/>
    <property type="match status" value="1"/>
</dbReference>
<evidence type="ECO:0000259" key="5">
    <source>
        <dbReference type="PROSITE" id="PS50931"/>
    </source>
</evidence>
<keyword evidence="4" id="KW-0804">Transcription</keyword>
<keyword evidence="2" id="KW-0805">Transcription regulation</keyword>
<dbReference type="RefSeq" id="WP_158948145.1">
    <property type="nucleotide sequence ID" value="NZ_CP046913.1"/>
</dbReference>
<keyword evidence="7" id="KW-1185">Reference proteome</keyword>
<dbReference type="Pfam" id="PF03466">
    <property type="entry name" value="LysR_substrate"/>
    <property type="match status" value="1"/>
</dbReference>
<accession>A0A7Z2JEI9</accession>
<gene>
    <name evidence="6" type="ORF">FAZ98_01625</name>
</gene>
<protein>
    <submittedName>
        <fullName evidence="6">LysR family transcriptional regulator</fullName>
    </submittedName>
</protein>
<dbReference type="Gene3D" id="1.10.10.10">
    <property type="entry name" value="Winged helix-like DNA-binding domain superfamily/Winged helix DNA-binding domain"/>
    <property type="match status" value="1"/>
</dbReference>
<dbReference type="SUPFAM" id="SSF46785">
    <property type="entry name" value="Winged helix' DNA-binding domain"/>
    <property type="match status" value="1"/>
</dbReference>
<dbReference type="Pfam" id="PF00126">
    <property type="entry name" value="HTH_1"/>
    <property type="match status" value="1"/>
</dbReference>
<dbReference type="PANTHER" id="PTHR30537">
    <property type="entry name" value="HTH-TYPE TRANSCRIPTIONAL REGULATOR"/>
    <property type="match status" value="1"/>
</dbReference>
<evidence type="ECO:0000256" key="2">
    <source>
        <dbReference type="ARBA" id="ARBA00023015"/>
    </source>
</evidence>
<feature type="domain" description="HTH lysR-type" evidence="5">
    <location>
        <begin position="1"/>
        <end position="59"/>
    </location>
</feature>
<comment type="similarity">
    <text evidence="1">Belongs to the LysR transcriptional regulatory family.</text>
</comment>
<evidence type="ECO:0000256" key="3">
    <source>
        <dbReference type="ARBA" id="ARBA00023125"/>
    </source>
</evidence>
<dbReference type="GO" id="GO:0006351">
    <property type="term" value="P:DNA-templated transcription"/>
    <property type="evidence" value="ECO:0007669"/>
    <property type="project" value="TreeGrafter"/>
</dbReference>